<feature type="region of interest" description="Disordered" evidence="1">
    <location>
        <begin position="399"/>
        <end position="440"/>
    </location>
</feature>
<feature type="compositionally biased region" description="Polar residues" evidence="1">
    <location>
        <begin position="567"/>
        <end position="579"/>
    </location>
</feature>
<feature type="compositionally biased region" description="Polar residues" evidence="1">
    <location>
        <begin position="651"/>
        <end position="683"/>
    </location>
</feature>
<dbReference type="Proteomes" id="UP000799753">
    <property type="component" value="Unassembled WGS sequence"/>
</dbReference>
<evidence type="ECO:0000256" key="1">
    <source>
        <dbReference type="SAM" id="MobiDB-lite"/>
    </source>
</evidence>
<feature type="compositionally biased region" description="Basic and acidic residues" evidence="1">
    <location>
        <begin position="499"/>
        <end position="530"/>
    </location>
</feature>
<organism evidence="2 3">
    <name type="scientific">Massarina eburnea CBS 473.64</name>
    <dbReference type="NCBI Taxonomy" id="1395130"/>
    <lineage>
        <taxon>Eukaryota</taxon>
        <taxon>Fungi</taxon>
        <taxon>Dikarya</taxon>
        <taxon>Ascomycota</taxon>
        <taxon>Pezizomycotina</taxon>
        <taxon>Dothideomycetes</taxon>
        <taxon>Pleosporomycetidae</taxon>
        <taxon>Pleosporales</taxon>
        <taxon>Massarineae</taxon>
        <taxon>Massarinaceae</taxon>
        <taxon>Massarina</taxon>
    </lineage>
</organism>
<evidence type="ECO:0000313" key="2">
    <source>
        <dbReference type="EMBL" id="KAF2635711.1"/>
    </source>
</evidence>
<gene>
    <name evidence="2" type="ORF">P280DRAFT_484379</name>
</gene>
<evidence type="ECO:0000313" key="3">
    <source>
        <dbReference type="Proteomes" id="UP000799753"/>
    </source>
</evidence>
<keyword evidence="3" id="KW-1185">Reference proteome</keyword>
<feature type="compositionally biased region" description="Gly residues" evidence="1">
    <location>
        <begin position="429"/>
        <end position="440"/>
    </location>
</feature>
<feature type="compositionally biased region" description="Polar residues" evidence="1">
    <location>
        <begin position="247"/>
        <end position="258"/>
    </location>
</feature>
<feature type="region of interest" description="Disordered" evidence="1">
    <location>
        <begin position="474"/>
        <end position="696"/>
    </location>
</feature>
<accession>A0A6A6RME2</accession>
<dbReference type="EMBL" id="MU006804">
    <property type="protein sequence ID" value="KAF2635711.1"/>
    <property type="molecule type" value="Genomic_DNA"/>
</dbReference>
<feature type="region of interest" description="Disordered" evidence="1">
    <location>
        <begin position="1"/>
        <end position="25"/>
    </location>
</feature>
<reference evidence="2" key="1">
    <citation type="journal article" date="2020" name="Stud. Mycol.">
        <title>101 Dothideomycetes genomes: a test case for predicting lifestyles and emergence of pathogens.</title>
        <authorList>
            <person name="Haridas S."/>
            <person name="Albert R."/>
            <person name="Binder M."/>
            <person name="Bloem J."/>
            <person name="Labutti K."/>
            <person name="Salamov A."/>
            <person name="Andreopoulos B."/>
            <person name="Baker S."/>
            <person name="Barry K."/>
            <person name="Bills G."/>
            <person name="Bluhm B."/>
            <person name="Cannon C."/>
            <person name="Castanera R."/>
            <person name="Culley D."/>
            <person name="Daum C."/>
            <person name="Ezra D."/>
            <person name="Gonzalez J."/>
            <person name="Henrissat B."/>
            <person name="Kuo A."/>
            <person name="Liang C."/>
            <person name="Lipzen A."/>
            <person name="Lutzoni F."/>
            <person name="Magnuson J."/>
            <person name="Mondo S."/>
            <person name="Nolan M."/>
            <person name="Ohm R."/>
            <person name="Pangilinan J."/>
            <person name="Park H.-J."/>
            <person name="Ramirez L."/>
            <person name="Alfaro M."/>
            <person name="Sun H."/>
            <person name="Tritt A."/>
            <person name="Yoshinaga Y."/>
            <person name="Zwiers L.-H."/>
            <person name="Turgeon B."/>
            <person name="Goodwin S."/>
            <person name="Spatafora J."/>
            <person name="Crous P."/>
            <person name="Grigoriev I."/>
        </authorList>
    </citation>
    <scope>NUCLEOTIDE SEQUENCE</scope>
    <source>
        <strain evidence="2">CBS 473.64</strain>
    </source>
</reference>
<dbReference type="AlphaFoldDB" id="A0A6A6RME2"/>
<feature type="compositionally biased region" description="Low complexity" evidence="1">
    <location>
        <begin position="549"/>
        <end position="562"/>
    </location>
</feature>
<feature type="compositionally biased region" description="Polar residues" evidence="1">
    <location>
        <begin position="532"/>
        <end position="545"/>
    </location>
</feature>
<feature type="region of interest" description="Disordered" evidence="1">
    <location>
        <begin position="189"/>
        <end position="216"/>
    </location>
</feature>
<sequence>MGRREYPASVLPITEPPENPHRALGKNVPKSYDYYFSSAPIERALDKRNHDYTLRVRQTFSGNNMPWSAPTKFERRVAEVRKFQLNGIPTPVYGMPEAFQKPILATASQNKSSATQQAGPSFQSQIPQAHPYAYPNQPNQSRQSEHLGKSLFPQKTPNAPPQSAYPTQAPIPFGYQTQQQPYRDLETFPTFQYDPPPPNAYSTPAPNPFGQQAPQQPSRDLETSLMFHHYGPPTNAYSTPTPHPSGHQAQAPAQQQNLSGAVQGYDTPQVCANPKCNTTWDPTQDRWRPGPEKYNKRKVCSRCYARWRRAGRPQGEDISTPPEERFATEERERKGQGCHRCDSVQNWGRWFKFEDVWLCKPCHLAVDAMKPAAVKEVRDGKRKIRRCDICGKAIGCGPSKRDCGRHEVEDTHTQTPFGSESGTPPGPGAPGAAGGAGGSSGSYPMQGYGGGAFHGSSGASGGQNQYGMGSYQGQQYSVKAGQPQDTTTSAGTHAATKGPKKEQGTATDTDKLSRKLEQGKKATPKPRDVGFNKSSNTLPISNVSKTLDKPSSMSTTTKATKSPIPNPNLTKGTVTTKGNTPGPVKQAARSAGSTSTPAKPAKPNSTTGNSILQPKSNNSRSVSSVPTTSSRKVDNVATKLSDLSVNPIKPKSTTTNASKTVTQAPAQKTRQQSVPTSRLTISNIGRVEASPPVKRR</sequence>
<protein>
    <submittedName>
        <fullName evidence="2">Uncharacterized protein</fullName>
    </submittedName>
</protein>
<proteinExistence type="predicted"/>
<feature type="compositionally biased region" description="Basic and acidic residues" evidence="1">
    <location>
        <begin position="399"/>
        <end position="412"/>
    </location>
</feature>
<feature type="region of interest" description="Disordered" evidence="1">
    <location>
        <begin position="237"/>
        <end position="258"/>
    </location>
</feature>
<feature type="region of interest" description="Disordered" evidence="1">
    <location>
        <begin position="107"/>
        <end position="174"/>
    </location>
</feature>
<name>A0A6A6RME2_9PLEO</name>
<feature type="compositionally biased region" description="Polar residues" evidence="1">
    <location>
        <begin position="591"/>
        <end position="613"/>
    </location>
</feature>
<feature type="compositionally biased region" description="Low complexity" evidence="1">
    <location>
        <begin position="614"/>
        <end position="630"/>
    </location>
</feature>
<feature type="compositionally biased region" description="Polar residues" evidence="1">
    <location>
        <begin position="107"/>
        <end position="127"/>
    </location>
</feature>